<evidence type="ECO:0000259" key="10">
    <source>
        <dbReference type="PROSITE" id="PS50109"/>
    </source>
</evidence>
<evidence type="ECO:0000313" key="13">
    <source>
        <dbReference type="Proteomes" id="UP000095743"/>
    </source>
</evidence>
<feature type="coiled-coil region" evidence="8">
    <location>
        <begin position="77"/>
        <end position="104"/>
    </location>
</feature>
<dbReference type="SUPFAM" id="SSF158472">
    <property type="entry name" value="HAMP domain-like"/>
    <property type="match status" value="1"/>
</dbReference>
<keyword evidence="7" id="KW-0902">Two-component regulatory system</keyword>
<evidence type="ECO:0000259" key="11">
    <source>
        <dbReference type="PROSITE" id="PS50885"/>
    </source>
</evidence>
<dbReference type="Gene3D" id="6.10.340.10">
    <property type="match status" value="1"/>
</dbReference>
<evidence type="ECO:0000256" key="7">
    <source>
        <dbReference type="ARBA" id="ARBA00023012"/>
    </source>
</evidence>
<dbReference type="PROSITE" id="PS50885">
    <property type="entry name" value="HAMP"/>
    <property type="match status" value="1"/>
</dbReference>
<organism evidence="12 13">
    <name type="scientific">Geosporobacter ferrireducens</name>
    <dbReference type="NCBI Taxonomy" id="1424294"/>
    <lineage>
        <taxon>Bacteria</taxon>
        <taxon>Bacillati</taxon>
        <taxon>Bacillota</taxon>
        <taxon>Clostridia</taxon>
        <taxon>Peptostreptococcales</taxon>
        <taxon>Thermotaleaceae</taxon>
        <taxon>Geosporobacter</taxon>
    </lineage>
</organism>
<dbReference type="PROSITE" id="PS50109">
    <property type="entry name" value="HIS_KIN"/>
    <property type="match status" value="1"/>
</dbReference>
<keyword evidence="9" id="KW-0472">Membrane</keyword>
<keyword evidence="13" id="KW-1185">Reference proteome</keyword>
<evidence type="ECO:0000256" key="1">
    <source>
        <dbReference type="ARBA" id="ARBA00000085"/>
    </source>
</evidence>
<dbReference type="Pfam" id="PF02518">
    <property type="entry name" value="HATPase_c"/>
    <property type="match status" value="1"/>
</dbReference>
<evidence type="ECO:0000256" key="3">
    <source>
        <dbReference type="ARBA" id="ARBA00012438"/>
    </source>
</evidence>
<gene>
    <name evidence="12" type="ORF">Gferi_02545</name>
</gene>
<reference evidence="12 13" key="1">
    <citation type="submission" date="2016-09" db="EMBL/GenBank/DDBJ databases">
        <title>Genomic analysis reveals versatility of anaerobic energy metabolism of Geosporobacter ferrireducens IRF9 of phylum Firmicutes.</title>
        <authorList>
            <person name="Kim S.-J."/>
        </authorList>
    </citation>
    <scope>NUCLEOTIDE SEQUENCE [LARGE SCALE GENOMIC DNA]</scope>
    <source>
        <strain evidence="12 13">IRF9</strain>
    </source>
</reference>
<dbReference type="AlphaFoldDB" id="A0A1D8GCF3"/>
<dbReference type="SUPFAM" id="SSF55874">
    <property type="entry name" value="ATPase domain of HSP90 chaperone/DNA topoisomerase II/histidine kinase"/>
    <property type="match status" value="1"/>
</dbReference>
<dbReference type="KEGG" id="gfe:Gferi_02545"/>
<proteinExistence type="predicted"/>
<name>A0A1D8GCF3_9FIRM</name>
<keyword evidence="4" id="KW-0597">Phosphoprotein</keyword>
<dbReference type="PANTHER" id="PTHR34220">
    <property type="entry name" value="SENSOR HISTIDINE KINASE YPDA"/>
    <property type="match status" value="1"/>
</dbReference>
<dbReference type="EMBL" id="CP017269">
    <property type="protein sequence ID" value="AOT68570.1"/>
    <property type="molecule type" value="Genomic_DNA"/>
</dbReference>
<dbReference type="STRING" id="1424294.Gferi_02545"/>
<dbReference type="PANTHER" id="PTHR34220:SF7">
    <property type="entry name" value="SENSOR HISTIDINE KINASE YPDA"/>
    <property type="match status" value="1"/>
</dbReference>
<dbReference type="InterPro" id="IPR005467">
    <property type="entry name" value="His_kinase_dom"/>
</dbReference>
<feature type="transmembrane region" description="Helical" evidence="9">
    <location>
        <begin position="180"/>
        <end position="198"/>
    </location>
</feature>
<keyword evidence="9" id="KW-0812">Transmembrane</keyword>
<protein>
    <recommendedName>
        <fullName evidence="3">histidine kinase</fullName>
        <ecNumber evidence="3">2.7.13.3</ecNumber>
    </recommendedName>
</protein>
<keyword evidence="5" id="KW-0808">Transferase</keyword>
<sequence>MNDKKMSLKASLLYGYITMLMILTLAFAVSLYTDQMLSSQRRRIDQTNLNLSHISLEIRNFNDYLDLFISQQQKDSVDNYKKSRANIKILLEEIREELSENEETDMYNRILNNLLEYESNLVRQILIRNERDLKTYDMMVEYKRLTSYMIQYSNLLINVYLEHGTRKHQLLTRDYVRMKTFMNASFIFIGILLFIYIGKAVRNATTILTNFSNTARNISNGQFHVEDISENSYQELNTLAAAFNQMKKDIKDYIEQMKEKAALENRLNEEKLKSAKIDKLYKESQFLSLQNQINPHFLFNTLNTIKLTAMFGNIDETMGLVDSIGKILRYNLSKKSKLVPLQDEVSVLKSYIHIQSTRFQDQISFELSIQEDIDMNKVYIPPMTIQPLVENAIKHGFRETEKGGLIRINIKESKAYIHVFVEDNGQGMRAKAVKDIFKEGNPNVDLGIGLMNIKNRLEIIFDKGDLLKVESEVGKGTTIIVLLPKERSIHV</sequence>
<dbReference type="Pfam" id="PF06580">
    <property type="entry name" value="His_kinase"/>
    <property type="match status" value="1"/>
</dbReference>
<evidence type="ECO:0000256" key="5">
    <source>
        <dbReference type="ARBA" id="ARBA00022679"/>
    </source>
</evidence>
<comment type="catalytic activity">
    <reaction evidence="1">
        <text>ATP + protein L-histidine = ADP + protein N-phospho-L-histidine.</text>
        <dbReference type="EC" id="2.7.13.3"/>
    </reaction>
</comment>
<keyword evidence="9" id="KW-1133">Transmembrane helix</keyword>
<dbReference type="InterPro" id="IPR050640">
    <property type="entry name" value="Bact_2-comp_sensor_kinase"/>
</dbReference>
<evidence type="ECO:0000256" key="6">
    <source>
        <dbReference type="ARBA" id="ARBA00022777"/>
    </source>
</evidence>
<dbReference type="RefSeq" id="WP_069974146.1">
    <property type="nucleotide sequence ID" value="NZ_CP017269.1"/>
</dbReference>
<dbReference type="GO" id="GO:0016020">
    <property type="term" value="C:membrane"/>
    <property type="evidence" value="ECO:0007669"/>
    <property type="project" value="UniProtKB-SubCell"/>
</dbReference>
<dbReference type="Proteomes" id="UP000095743">
    <property type="component" value="Chromosome"/>
</dbReference>
<keyword evidence="6" id="KW-0418">Kinase</keyword>
<dbReference type="GO" id="GO:0000155">
    <property type="term" value="F:phosphorelay sensor kinase activity"/>
    <property type="evidence" value="ECO:0007669"/>
    <property type="project" value="InterPro"/>
</dbReference>
<feature type="coiled-coil region" evidence="8">
    <location>
        <begin position="236"/>
        <end position="273"/>
    </location>
</feature>
<dbReference type="SMART" id="SM00304">
    <property type="entry name" value="HAMP"/>
    <property type="match status" value="1"/>
</dbReference>
<dbReference type="InterPro" id="IPR010559">
    <property type="entry name" value="Sig_transdc_His_kin_internal"/>
</dbReference>
<dbReference type="OrthoDB" id="9809348at2"/>
<dbReference type="InterPro" id="IPR003660">
    <property type="entry name" value="HAMP_dom"/>
</dbReference>
<evidence type="ECO:0000256" key="9">
    <source>
        <dbReference type="SAM" id="Phobius"/>
    </source>
</evidence>
<dbReference type="Gene3D" id="3.30.565.10">
    <property type="entry name" value="Histidine kinase-like ATPase, C-terminal domain"/>
    <property type="match status" value="1"/>
</dbReference>
<feature type="domain" description="HAMP" evidence="11">
    <location>
        <begin position="202"/>
        <end position="255"/>
    </location>
</feature>
<dbReference type="SMART" id="SM00387">
    <property type="entry name" value="HATPase_c"/>
    <property type="match status" value="1"/>
</dbReference>
<evidence type="ECO:0000256" key="2">
    <source>
        <dbReference type="ARBA" id="ARBA00004370"/>
    </source>
</evidence>
<comment type="subcellular location">
    <subcellularLocation>
        <location evidence="2">Membrane</location>
    </subcellularLocation>
</comment>
<accession>A0A1D8GCF3</accession>
<keyword evidence="8" id="KW-0175">Coiled coil</keyword>
<feature type="domain" description="Histidine kinase" evidence="10">
    <location>
        <begin position="321"/>
        <end position="487"/>
    </location>
</feature>
<dbReference type="EC" id="2.7.13.3" evidence="3"/>
<evidence type="ECO:0000313" key="12">
    <source>
        <dbReference type="EMBL" id="AOT68570.1"/>
    </source>
</evidence>
<dbReference type="CDD" id="cd06225">
    <property type="entry name" value="HAMP"/>
    <property type="match status" value="1"/>
</dbReference>
<feature type="transmembrane region" description="Helical" evidence="9">
    <location>
        <begin position="12"/>
        <end position="33"/>
    </location>
</feature>
<dbReference type="InterPro" id="IPR003594">
    <property type="entry name" value="HATPase_dom"/>
</dbReference>
<dbReference type="InterPro" id="IPR036890">
    <property type="entry name" value="HATPase_C_sf"/>
</dbReference>
<evidence type="ECO:0000256" key="4">
    <source>
        <dbReference type="ARBA" id="ARBA00022553"/>
    </source>
</evidence>
<evidence type="ECO:0000256" key="8">
    <source>
        <dbReference type="SAM" id="Coils"/>
    </source>
</evidence>